<protein>
    <submittedName>
        <fullName evidence="1">Anaerobic ribonucleoside-triphosphate reductase</fullName>
    </submittedName>
</protein>
<name>A0A1G9BX73_9EURY</name>
<accession>A0A1G9BX73</accession>
<dbReference type="GO" id="GO:0031250">
    <property type="term" value="C:anaerobic ribonucleoside-triphosphate reductase complex"/>
    <property type="evidence" value="ECO:0007669"/>
    <property type="project" value="TreeGrafter"/>
</dbReference>
<evidence type="ECO:0000313" key="2">
    <source>
        <dbReference type="Proteomes" id="UP000326500"/>
    </source>
</evidence>
<dbReference type="OrthoDB" id="139164at2157"/>
<dbReference type="RefSeq" id="WP_066955605.1">
    <property type="nucleotide sequence ID" value="NZ_BCNX01000006.1"/>
</dbReference>
<dbReference type="Gene3D" id="3.20.70.20">
    <property type="match status" value="1"/>
</dbReference>
<dbReference type="STRING" id="2200.GCA_001571405_00715"/>
<dbReference type="GO" id="GO:0009265">
    <property type="term" value="P:2'-deoxyribonucleotide biosynthetic process"/>
    <property type="evidence" value="ECO:0007669"/>
    <property type="project" value="TreeGrafter"/>
</dbReference>
<dbReference type="InterPro" id="IPR012833">
    <property type="entry name" value="NrdD"/>
</dbReference>
<dbReference type="AlphaFoldDB" id="A0A1G9BX73"/>
<dbReference type="Pfam" id="PF13597">
    <property type="entry name" value="NRDD"/>
    <property type="match status" value="1"/>
</dbReference>
<dbReference type="GO" id="GO:0004748">
    <property type="term" value="F:ribonucleoside-diphosphate reductase activity, thioredoxin disulfide as acceptor"/>
    <property type="evidence" value="ECO:0007669"/>
    <property type="project" value="TreeGrafter"/>
</dbReference>
<reference evidence="1 2" key="1">
    <citation type="submission" date="2016-10" db="EMBL/GenBank/DDBJ databases">
        <authorList>
            <person name="Varghese N."/>
            <person name="Submissions S."/>
        </authorList>
    </citation>
    <scope>NUCLEOTIDE SEQUENCE [LARGE SCALE GENOMIC DNA]</scope>
    <source>
        <strain evidence="1 2">DSM 2373</strain>
    </source>
</reference>
<dbReference type="SUPFAM" id="SSF51998">
    <property type="entry name" value="PFL-like glycyl radical enzymes"/>
    <property type="match status" value="1"/>
</dbReference>
<gene>
    <name evidence="1" type="ORF">SAMN04488571_11129</name>
</gene>
<dbReference type="GO" id="GO:0008998">
    <property type="term" value="F:ribonucleoside-triphosphate reductase (thioredoxin) activity"/>
    <property type="evidence" value="ECO:0007669"/>
    <property type="project" value="InterPro"/>
</dbReference>
<keyword evidence="2" id="KW-1185">Reference proteome</keyword>
<dbReference type="Proteomes" id="UP000326500">
    <property type="component" value="Unassembled WGS sequence"/>
</dbReference>
<organism evidence="1 2">
    <name type="scientific">Methanoculleus thermophilus</name>
    <dbReference type="NCBI Taxonomy" id="2200"/>
    <lineage>
        <taxon>Archaea</taxon>
        <taxon>Methanobacteriati</taxon>
        <taxon>Methanobacteriota</taxon>
        <taxon>Stenosarchaea group</taxon>
        <taxon>Methanomicrobia</taxon>
        <taxon>Methanomicrobiales</taxon>
        <taxon>Methanomicrobiaceae</taxon>
        <taxon>Methanoculleus</taxon>
    </lineage>
</organism>
<proteinExistence type="predicted"/>
<dbReference type="PANTHER" id="PTHR21075:SF0">
    <property type="entry name" value="ANAEROBIC RIBONUCLEOSIDE-TRIPHOSPHATE REDUCTASE"/>
    <property type="match status" value="1"/>
</dbReference>
<evidence type="ECO:0000313" key="1">
    <source>
        <dbReference type="EMBL" id="SDK43555.1"/>
    </source>
</evidence>
<dbReference type="EMBL" id="FNFT01000011">
    <property type="protein sequence ID" value="SDK43555.1"/>
    <property type="molecule type" value="Genomic_DNA"/>
</dbReference>
<dbReference type="GO" id="GO:0006260">
    <property type="term" value="P:DNA replication"/>
    <property type="evidence" value="ECO:0007669"/>
    <property type="project" value="InterPro"/>
</dbReference>
<dbReference type="PANTHER" id="PTHR21075">
    <property type="entry name" value="ANAEROBIC RIBONUCLEOSIDE-TRIPHOSPHATE REDUCTASE"/>
    <property type="match status" value="1"/>
</dbReference>
<sequence length="120" mass="13669">MDWSPEQLKLVEKYHSLAEIPEKERRYKCHTCHFVVDETPCPHCGETALEIMCPLDHCDCHHSIVESIDYCPLCGHAVCPECGSHDVVQISRVTGYLQDVAGWNAGKQQELKDRVRYTVA</sequence>